<sequence length="167" mass="19504">MNEKYKSLKNLILKMFPDDTIVKEQIESKYFDLSQDIIRLESKNKMGQRETADFLKMPLTDFLDFESGYSHDDEKYKEIKDKLKSHLSNSYQVLNNLNTHGFDYLDPNTEGETYIVEITKNLINNNTNKSGQQNNAIPFILDGKIAKESVDRVEYTDNLTNREISYV</sequence>
<evidence type="ECO:0000313" key="6">
    <source>
        <dbReference type="Proteomes" id="UP001151834"/>
    </source>
</evidence>
<dbReference type="Proteomes" id="UP000238378">
    <property type="component" value="Unassembled WGS sequence"/>
</dbReference>
<evidence type="ECO:0000313" key="4">
    <source>
        <dbReference type="Proteomes" id="UP000238378"/>
    </source>
</evidence>
<evidence type="ECO:0000313" key="2">
    <source>
        <dbReference type="EMBL" id="PRO95663.1"/>
    </source>
</evidence>
<accession>A0A2I0Z811</accession>
<gene>
    <name evidence="2" type="ORF">C6Y08_03465</name>
    <name evidence="3" type="ORF">D6U18_14290</name>
    <name evidence="1" type="ORF">OOJ94_03580</name>
</gene>
<dbReference type="KEGG" id="lpg:BB562_13860"/>
<comment type="caution">
    <text evidence="1">The sequence shown here is derived from an EMBL/GenBank/DDBJ whole genome shotgun (WGS) entry which is preliminary data.</text>
</comment>
<name>A0A2I0Z811_LACPE</name>
<organism evidence="1 6">
    <name type="scientific">Lactiplantibacillus pentosus</name>
    <name type="common">Lactobacillus pentosus</name>
    <dbReference type="NCBI Taxonomy" id="1589"/>
    <lineage>
        <taxon>Bacteria</taxon>
        <taxon>Bacillati</taxon>
        <taxon>Bacillota</taxon>
        <taxon>Bacilli</taxon>
        <taxon>Lactobacillales</taxon>
        <taxon>Lactobacillaceae</taxon>
        <taxon>Lactiplantibacillus</taxon>
    </lineage>
</organism>
<proteinExistence type="predicted"/>
<dbReference type="EMBL" id="JAPEQV010000003">
    <property type="protein sequence ID" value="MDF2311893.1"/>
    <property type="molecule type" value="Genomic_DNA"/>
</dbReference>
<protein>
    <submittedName>
        <fullName evidence="1">Uncharacterized protein</fullName>
    </submittedName>
</protein>
<reference evidence="1" key="3">
    <citation type="submission" date="2022-11" db="EMBL/GenBank/DDBJ databases">
        <authorList>
            <person name="Wang Z."/>
        </authorList>
    </citation>
    <scope>NUCLEOTIDE SEQUENCE</scope>
    <source>
        <strain evidence="1">P2000</strain>
    </source>
</reference>
<dbReference type="Proteomes" id="UP001151834">
    <property type="component" value="Unassembled WGS sequence"/>
</dbReference>
<dbReference type="RefSeq" id="WP_050339217.1">
    <property type="nucleotide sequence ID" value="NZ_BJZC01000017.1"/>
</dbReference>
<dbReference type="Proteomes" id="UP000276249">
    <property type="component" value="Unassembled WGS sequence"/>
</dbReference>
<keyword evidence="4" id="KW-1185">Reference proteome</keyword>
<dbReference type="AlphaFoldDB" id="A0A2I0Z811"/>
<reference evidence="1" key="4">
    <citation type="journal article" date="2023" name="Front Nutr">
        <title>Lactiplantibacillus pentosus P2020 protects the hyperuricemia and renal inflammation in mice.</title>
        <authorList>
            <person name="Wang Z."/>
            <person name="Song L."/>
            <person name="Li X."/>
            <person name="Xiao Y."/>
            <person name="Huang Y."/>
            <person name="Zhang Y."/>
            <person name="Li J."/>
            <person name="Li M."/>
            <person name="Ren Z."/>
        </authorList>
    </citation>
    <scope>NUCLEOTIDE SEQUENCE</scope>
    <source>
        <strain evidence="1">P2000</strain>
    </source>
</reference>
<evidence type="ECO:0000313" key="5">
    <source>
        <dbReference type="Proteomes" id="UP000276249"/>
    </source>
</evidence>
<reference evidence="2 4" key="1">
    <citation type="submission" date="2018-03" db="EMBL/GenBank/DDBJ databases">
        <title>Draft Genome Sequences of six Lactobacillus pentosus Strains Isolated from Brines of Traditionally Fermented Spanish-Style Green Table Olives.</title>
        <authorList>
            <person name="Calero-Delgado B."/>
            <person name="Martin-Platero A.M."/>
            <person name="Perez-Pulido A.J."/>
            <person name="Benitez-Cabello A."/>
            <person name="Casimiro-Soriguer C.S."/>
            <person name="Martinez-Bueno M."/>
            <person name="Arroyo-Lopez F.N."/>
            <person name="Rodriguez-Gomez F."/>
            <person name="Bautista-Gallego J."/>
            <person name="Garrido-Fernandez A."/>
            <person name="Jimenez-Diaz R."/>
        </authorList>
    </citation>
    <scope>NUCLEOTIDE SEQUENCE [LARGE SCALE GENOMIC DNA]</scope>
    <source>
        <strain evidence="2 4">IG2</strain>
    </source>
</reference>
<evidence type="ECO:0000313" key="1">
    <source>
        <dbReference type="EMBL" id="MDF2311893.1"/>
    </source>
</evidence>
<dbReference type="GeneID" id="49392981"/>
<dbReference type="EMBL" id="PVOB01000039">
    <property type="protein sequence ID" value="PRO95663.1"/>
    <property type="molecule type" value="Genomic_DNA"/>
</dbReference>
<dbReference type="EMBL" id="RDCJ01000108">
    <property type="protein sequence ID" value="RMW44500.1"/>
    <property type="molecule type" value="Genomic_DNA"/>
</dbReference>
<reference evidence="3 5" key="2">
    <citation type="submission" date="2018-10" db="EMBL/GenBank/DDBJ databases">
        <title>Genome sequences of five Lactobacillus pentosus strains isolated from brines of traditionally fermented spanish-style green table olives and differences between them.</title>
        <authorList>
            <person name="Jimenez Diaz R."/>
        </authorList>
    </citation>
    <scope>NUCLEOTIDE SEQUENCE [LARGE SCALE GENOMIC DNA]</scope>
    <source>
        <strain evidence="3 5">IG10</strain>
    </source>
</reference>
<evidence type="ECO:0000313" key="3">
    <source>
        <dbReference type="EMBL" id="RMW44500.1"/>
    </source>
</evidence>